<dbReference type="InterPro" id="IPR002881">
    <property type="entry name" value="DUF58"/>
</dbReference>
<dbReference type="SUPFAM" id="SSF53300">
    <property type="entry name" value="vWA-like"/>
    <property type="match status" value="1"/>
</dbReference>
<gene>
    <name evidence="3" type="ORF">J8C06_06110</name>
</gene>
<proteinExistence type="predicted"/>
<evidence type="ECO:0000313" key="3">
    <source>
        <dbReference type="EMBL" id="QUW01953.1"/>
    </source>
</evidence>
<feature type="transmembrane region" description="Helical" evidence="1">
    <location>
        <begin position="5"/>
        <end position="22"/>
    </location>
</feature>
<sequence length="436" mass="48178">MNFVFTARFILAFTGGLVVFSLGWVNPALLWAGLCFDLALIGAALVDAARTPLRGSFTVRRTCAERFALGSGNTVTIEVKSHSPLPLTLWLKDEHPPEMEVQGREGQFVLPARGTAALAYELTTPARGRFQFGDIAVRLLSPWGLVWRQTSVPAAESVKVYPDFRAAQRQVIEAYRVGRQGERRQRLRGQGREFESLREFVTGDELRHVAWAASARRGKLVTRQYQIERSQSIILMVDCGRLMTARIGNFTKLDYAVNAALAVAYVAVAGGDQAGLLTFTRRVDDFLPPKPGAGQLGTILELLHDVQPQMLEPSYARAFAHINRYCRRRSLVILLTDVVDADASSDLLAHTASLIPRHLPLIVTIGDRDLRAFVKPRPASLDDVYAQSVAEELLAQREQALNRITELGGLALDVPTGQLSPALVNRYLEVKTRGLI</sequence>
<dbReference type="Proteomes" id="UP000676506">
    <property type="component" value="Chromosome 1"/>
</dbReference>
<accession>A0ABX8B4V5</accession>
<keyword evidence="1" id="KW-0472">Membrane</keyword>
<evidence type="ECO:0000259" key="2">
    <source>
        <dbReference type="Pfam" id="PF01882"/>
    </source>
</evidence>
<dbReference type="PANTHER" id="PTHR33608">
    <property type="entry name" value="BLL2464 PROTEIN"/>
    <property type="match status" value="1"/>
</dbReference>
<keyword evidence="4" id="KW-1185">Reference proteome</keyword>
<dbReference type="PANTHER" id="PTHR33608:SF3">
    <property type="entry name" value="SLR2013 PROTEIN"/>
    <property type="match status" value="1"/>
</dbReference>
<dbReference type="InterPro" id="IPR036465">
    <property type="entry name" value="vWFA_dom_sf"/>
</dbReference>
<evidence type="ECO:0000256" key="1">
    <source>
        <dbReference type="SAM" id="Phobius"/>
    </source>
</evidence>
<name>A0ABX8B4V5_9BACT</name>
<reference evidence="3 4" key="1">
    <citation type="submission" date="2021-03" db="EMBL/GenBank/DDBJ databases">
        <title>Genomic and phenotypic characterization of Chloracidobacterium isolates provides evidence for multiple species.</title>
        <authorList>
            <person name="Saini M.K."/>
            <person name="Costas A.M.G."/>
            <person name="Tank M."/>
            <person name="Bryant D.A."/>
        </authorList>
    </citation>
    <scope>NUCLEOTIDE SEQUENCE [LARGE SCALE GENOMIC DNA]</scope>
    <source>
        <strain evidence="3 4">BV2-C</strain>
    </source>
</reference>
<feature type="domain" description="DUF58" evidence="2">
    <location>
        <begin position="197"/>
        <end position="349"/>
    </location>
</feature>
<dbReference type="EMBL" id="CP072648">
    <property type="protein sequence ID" value="QUW01953.1"/>
    <property type="molecule type" value="Genomic_DNA"/>
</dbReference>
<keyword evidence="1" id="KW-1133">Transmembrane helix</keyword>
<evidence type="ECO:0000313" key="4">
    <source>
        <dbReference type="Proteomes" id="UP000676506"/>
    </source>
</evidence>
<organism evidence="3 4">
    <name type="scientific">Chloracidobacterium validum</name>
    <dbReference type="NCBI Taxonomy" id="2821543"/>
    <lineage>
        <taxon>Bacteria</taxon>
        <taxon>Pseudomonadati</taxon>
        <taxon>Acidobacteriota</taxon>
        <taxon>Terriglobia</taxon>
        <taxon>Terriglobales</taxon>
        <taxon>Acidobacteriaceae</taxon>
        <taxon>Chloracidobacterium</taxon>
    </lineage>
</organism>
<dbReference type="Pfam" id="PF01882">
    <property type="entry name" value="DUF58"/>
    <property type="match status" value="1"/>
</dbReference>
<protein>
    <submittedName>
        <fullName evidence="3">DUF58 domain-containing protein</fullName>
    </submittedName>
</protein>
<dbReference type="RefSeq" id="WP_211427845.1">
    <property type="nucleotide sequence ID" value="NZ_CP072648.1"/>
</dbReference>
<keyword evidence="1" id="KW-0812">Transmembrane</keyword>